<name>A0A1C4YL72_9ACTN</name>
<dbReference type="PANTHER" id="PTHR34352">
    <property type="entry name" value="PROTEIN YHFA"/>
    <property type="match status" value="1"/>
</dbReference>
<dbReference type="Pfam" id="PF02566">
    <property type="entry name" value="OsmC"/>
    <property type="match status" value="1"/>
</dbReference>
<evidence type="ECO:0000313" key="1">
    <source>
        <dbReference type="EMBL" id="SCF21495.1"/>
    </source>
</evidence>
<dbReference type="InterPro" id="IPR036102">
    <property type="entry name" value="OsmC/Ohrsf"/>
</dbReference>
<dbReference type="PANTHER" id="PTHR34352:SF1">
    <property type="entry name" value="PROTEIN YHFA"/>
    <property type="match status" value="1"/>
</dbReference>
<sequence>MSEDTFRSVQIERTSVGNYVARNVRGGSMSLGTGEDSSFTPVELLLAAIGGCSAVDVDHITSRRAEPTQFSVAVTGDKIRDESGGNRMQNITVEFTVTFPAGADGDRAREALPRSLQQSHDRLCTVSRTVELGAPVSIAIAGAASAVDQR</sequence>
<keyword evidence="2" id="KW-1185">Reference proteome</keyword>
<proteinExistence type="predicted"/>
<dbReference type="Gene3D" id="3.30.300.20">
    <property type="match status" value="1"/>
</dbReference>
<dbReference type="SUPFAM" id="SSF82784">
    <property type="entry name" value="OsmC-like"/>
    <property type="match status" value="1"/>
</dbReference>
<organism evidence="1 2">
    <name type="scientific">Micromonospora chokoriensis</name>
    <dbReference type="NCBI Taxonomy" id="356851"/>
    <lineage>
        <taxon>Bacteria</taxon>
        <taxon>Bacillati</taxon>
        <taxon>Actinomycetota</taxon>
        <taxon>Actinomycetes</taxon>
        <taxon>Micromonosporales</taxon>
        <taxon>Micromonosporaceae</taxon>
        <taxon>Micromonospora</taxon>
    </lineage>
</organism>
<gene>
    <name evidence="1" type="ORF">GA0070612_4917</name>
</gene>
<dbReference type="Proteomes" id="UP000198224">
    <property type="component" value="Chromosome I"/>
</dbReference>
<dbReference type="RefSeq" id="WP_088990050.1">
    <property type="nucleotide sequence ID" value="NZ_LT607409.1"/>
</dbReference>
<dbReference type="InterPro" id="IPR015946">
    <property type="entry name" value="KH_dom-like_a/b"/>
</dbReference>
<evidence type="ECO:0000313" key="2">
    <source>
        <dbReference type="Proteomes" id="UP000198224"/>
    </source>
</evidence>
<accession>A0A1C4YL72</accession>
<protein>
    <submittedName>
        <fullName evidence="1">Uncharacterized OsmC-related protein</fullName>
    </submittedName>
</protein>
<dbReference type="AlphaFoldDB" id="A0A1C4YL72"/>
<dbReference type="EMBL" id="LT607409">
    <property type="protein sequence ID" value="SCF21495.1"/>
    <property type="molecule type" value="Genomic_DNA"/>
</dbReference>
<reference evidence="2" key="1">
    <citation type="submission" date="2016-06" db="EMBL/GenBank/DDBJ databases">
        <authorList>
            <person name="Varghese N."/>
            <person name="Submissions Spin"/>
        </authorList>
    </citation>
    <scope>NUCLEOTIDE SEQUENCE [LARGE SCALE GENOMIC DNA]</scope>
    <source>
        <strain evidence="2">DSM 45160</strain>
    </source>
</reference>
<dbReference type="InterPro" id="IPR003718">
    <property type="entry name" value="OsmC/Ohr_fam"/>
</dbReference>